<feature type="binding site" evidence="5">
    <location>
        <position position="30"/>
    </location>
    <ligand>
        <name>Mg(2+)</name>
        <dbReference type="ChEBI" id="CHEBI:18420"/>
    </ligand>
</feature>
<evidence type="ECO:0000313" key="7">
    <source>
        <dbReference type="Ensembl" id="ENSLACP00000009280.1"/>
    </source>
</evidence>
<feature type="binding site" evidence="5">
    <location>
        <position position="251"/>
    </location>
    <ligand>
        <name>Mg(2+)</name>
        <dbReference type="ChEBI" id="CHEBI:18420"/>
    </ligand>
</feature>
<protein>
    <submittedName>
        <fullName evidence="7">Pyridoxal phosphatase</fullName>
    </submittedName>
</protein>
<feature type="binding site" evidence="4">
    <location>
        <position position="226"/>
    </location>
    <ligand>
        <name>substrate</name>
    </ligand>
</feature>
<dbReference type="InterPro" id="IPR006357">
    <property type="entry name" value="HAD-SF_hydro_IIA"/>
</dbReference>
<dbReference type="InterPro" id="IPR006349">
    <property type="entry name" value="PGP_euk"/>
</dbReference>
<dbReference type="Pfam" id="PF13242">
    <property type="entry name" value="Hydrolase_like"/>
    <property type="match status" value="1"/>
</dbReference>
<dbReference type="InterPro" id="IPR023214">
    <property type="entry name" value="HAD_sf"/>
</dbReference>
<keyword evidence="5" id="KW-0460">Magnesium</keyword>
<dbReference type="EMBL" id="AFYH01219994">
    <property type="status" value="NOT_ANNOTATED_CDS"/>
    <property type="molecule type" value="Genomic_DNA"/>
</dbReference>
<gene>
    <name evidence="7" type="primary">PDXP</name>
</gene>
<dbReference type="PANTHER" id="PTHR19288">
    <property type="entry name" value="4-NITROPHENYLPHOSPHATASE-RELATED"/>
    <property type="match status" value="1"/>
</dbReference>
<evidence type="ECO:0000256" key="3">
    <source>
        <dbReference type="PIRSR" id="PIRSR000915-1"/>
    </source>
</evidence>
<comment type="similarity">
    <text evidence="2">Belongs to the HAD-like hydrolase superfamily.</text>
</comment>
<dbReference type="Gene3D" id="3.40.50.1000">
    <property type="entry name" value="HAD superfamily/HAD-like"/>
    <property type="match status" value="2"/>
</dbReference>
<dbReference type="Proteomes" id="UP000008672">
    <property type="component" value="Unassembled WGS sequence"/>
</dbReference>
<dbReference type="InterPro" id="IPR036412">
    <property type="entry name" value="HAD-like_sf"/>
</dbReference>
<name>H3AI09_LATCH</name>
<dbReference type="AlphaFoldDB" id="H3AI09"/>
<evidence type="ECO:0000256" key="2">
    <source>
        <dbReference type="PIRNR" id="PIRNR000915"/>
    </source>
</evidence>
<feature type="active site" description="Proton donor" evidence="3">
    <location>
        <position position="32"/>
    </location>
</feature>
<feature type="binding site" evidence="4">
    <location>
        <begin position="63"/>
        <end position="65"/>
    </location>
    <ligand>
        <name>substrate</name>
    </ligand>
</feature>
<evidence type="ECO:0000256" key="5">
    <source>
        <dbReference type="PIRSR" id="PIRSR000915-3"/>
    </source>
</evidence>
<keyword evidence="8" id="KW-1185">Reference proteome</keyword>
<dbReference type="HOGENOM" id="CLU_043473_0_1_1"/>
<keyword evidence="5" id="KW-0479">Metal-binding</keyword>
<dbReference type="Pfam" id="PF13344">
    <property type="entry name" value="Hydrolase_6"/>
    <property type="match status" value="1"/>
</dbReference>
<dbReference type="NCBIfam" id="TIGR01452">
    <property type="entry name" value="PGP_euk"/>
    <property type="match status" value="1"/>
</dbReference>
<reference evidence="7" key="2">
    <citation type="submission" date="2025-08" db="UniProtKB">
        <authorList>
            <consortium name="Ensembl"/>
        </authorList>
    </citation>
    <scope>IDENTIFICATION</scope>
</reference>
<comment type="cofactor">
    <cofactor evidence="5">
        <name>Mg(2+)</name>
        <dbReference type="ChEBI" id="CHEBI:18420"/>
    </cofactor>
    <text evidence="5">Divalent metal ions. Mg(2+) is the most effective.</text>
</comment>
<feature type="binding site" evidence="5">
    <location>
        <position position="32"/>
    </location>
    <ligand>
        <name>Mg(2+)</name>
        <dbReference type="ChEBI" id="CHEBI:18420"/>
    </ligand>
</feature>
<dbReference type="Bgee" id="ENSLACG00000008186">
    <property type="expression patterns" value="Expressed in pectoral fin and 6 other cell types or tissues"/>
</dbReference>
<proteinExistence type="inferred from homology"/>
<evidence type="ECO:0000256" key="6">
    <source>
        <dbReference type="SAM" id="MobiDB-lite"/>
    </source>
</evidence>
<evidence type="ECO:0000256" key="4">
    <source>
        <dbReference type="PIRSR" id="PIRSR000915-2"/>
    </source>
</evidence>
<dbReference type="PIRSF" id="PIRSF000915">
    <property type="entry name" value="PGP-type_phosphatase"/>
    <property type="match status" value="1"/>
</dbReference>
<feature type="active site" description="Nucleophile" evidence="3">
    <location>
        <position position="30"/>
    </location>
</feature>
<organism evidence="7 8">
    <name type="scientific">Latimeria chalumnae</name>
    <name type="common">Coelacanth</name>
    <dbReference type="NCBI Taxonomy" id="7897"/>
    <lineage>
        <taxon>Eukaryota</taxon>
        <taxon>Metazoa</taxon>
        <taxon>Chordata</taxon>
        <taxon>Craniata</taxon>
        <taxon>Vertebrata</taxon>
        <taxon>Euteleostomi</taxon>
        <taxon>Coelacanthiformes</taxon>
        <taxon>Coelacanthidae</taxon>
        <taxon>Latimeria</taxon>
    </lineage>
</organism>
<evidence type="ECO:0000256" key="1">
    <source>
        <dbReference type="ARBA" id="ARBA00022801"/>
    </source>
</evidence>
<dbReference type="Ensembl" id="ENSLACT00000009351.1">
    <property type="protein sequence ID" value="ENSLACP00000009280.1"/>
    <property type="gene ID" value="ENSLACG00000008186.2"/>
</dbReference>
<feature type="binding site" evidence="4">
    <location>
        <position position="195"/>
    </location>
    <ligand>
        <name>substrate</name>
    </ligand>
</feature>
<dbReference type="SUPFAM" id="SSF56784">
    <property type="entry name" value="HAD-like"/>
    <property type="match status" value="1"/>
</dbReference>
<dbReference type="GO" id="GO:0046872">
    <property type="term" value="F:metal ion binding"/>
    <property type="evidence" value="ECO:0007669"/>
    <property type="project" value="UniProtKB-KW"/>
</dbReference>
<reference evidence="7" key="3">
    <citation type="submission" date="2025-09" db="UniProtKB">
        <authorList>
            <consortium name="Ensembl"/>
        </authorList>
    </citation>
    <scope>IDENTIFICATION</scope>
</reference>
<dbReference type="GO" id="GO:0005829">
    <property type="term" value="C:cytosol"/>
    <property type="evidence" value="ECO:0007669"/>
    <property type="project" value="TreeGrafter"/>
</dbReference>
<dbReference type="PANTHER" id="PTHR19288:SF94">
    <property type="entry name" value="CHRONOPHIN"/>
    <property type="match status" value="1"/>
</dbReference>
<dbReference type="GeneTree" id="ENSGT00940000162045"/>
<dbReference type="FunFam" id="3.40.50.1000:FF:000140">
    <property type="entry name" value="Pyridoxal phosphate phosphatase"/>
    <property type="match status" value="1"/>
</dbReference>
<reference evidence="8" key="1">
    <citation type="submission" date="2011-08" db="EMBL/GenBank/DDBJ databases">
        <title>The draft genome of Latimeria chalumnae.</title>
        <authorList>
            <person name="Di Palma F."/>
            <person name="Alfoldi J."/>
            <person name="Johnson J."/>
            <person name="Berlin A."/>
            <person name="Gnerre S."/>
            <person name="Jaffe D."/>
            <person name="MacCallum I."/>
            <person name="Young S."/>
            <person name="Walker B.J."/>
            <person name="Lander E."/>
            <person name="Lindblad-Toh K."/>
        </authorList>
    </citation>
    <scope>NUCLEOTIDE SEQUENCE [LARGE SCALE GENOMIC DNA]</scope>
    <source>
        <strain evidence="8">Wild caught</strain>
    </source>
</reference>
<feature type="region of interest" description="Disordered" evidence="6">
    <location>
        <begin position="134"/>
        <end position="154"/>
    </location>
</feature>
<keyword evidence="1 2" id="KW-0378">Hydrolase</keyword>
<accession>H3AI09</accession>
<dbReference type="GO" id="GO:0016791">
    <property type="term" value="F:phosphatase activity"/>
    <property type="evidence" value="ECO:0007669"/>
    <property type="project" value="InterPro"/>
</dbReference>
<dbReference type="NCBIfam" id="TIGR01460">
    <property type="entry name" value="HAD-SF-IIA"/>
    <property type="match status" value="1"/>
</dbReference>
<sequence>MAGALSRSCGRLRGPVLRELLASADTVLFDCDGVIWDGERSLPGATELVAVLVGRGKQVFFVSNNCTRSRQQYLLKFGRLGFRGVRSEQIYSSAYCSAVYLKEVARLRGKVFVIGGEGVISELMEAGVPFVTGEEEEGLPGVGEPPEEGEQEDPEVKAVLVGYDEKFSFLKLAKACCYLRDPDCLFLATDPDPWHPVRGGRITPGTGSLTAAVETATNRKATVVGKPSRFIFDCICSHFGADPSRTLMVGDRLESDVLFGASCGVTTVLTLTGVSRLEEALAHLESGDVARADLVPDYYVDSVADFLDELQD</sequence>
<evidence type="ECO:0000313" key="8">
    <source>
        <dbReference type="Proteomes" id="UP000008672"/>
    </source>
</evidence>